<dbReference type="EMBL" id="JAEUBG010004654">
    <property type="protein sequence ID" value="KAH3680875.1"/>
    <property type="molecule type" value="Genomic_DNA"/>
</dbReference>
<organism evidence="1 2">
    <name type="scientific">Wickerhamomyces pijperi</name>
    <name type="common">Yeast</name>
    <name type="synonym">Pichia pijperi</name>
    <dbReference type="NCBI Taxonomy" id="599730"/>
    <lineage>
        <taxon>Eukaryota</taxon>
        <taxon>Fungi</taxon>
        <taxon>Dikarya</taxon>
        <taxon>Ascomycota</taxon>
        <taxon>Saccharomycotina</taxon>
        <taxon>Saccharomycetes</taxon>
        <taxon>Phaffomycetales</taxon>
        <taxon>Wickerhamomycetaceae</taxon>
        <taxon>Wickerhamomyces</taxon>
    </lineage>
</organism>
<evidence type="ECO:0000313" key="2">
    <source>
        <dbReference type="Proteomes" id="UP000774326"/>
    </source>
</evidence>
<name>A0A9P8Q0B6_WICPI</name>
<reference evidence="1" key="2">
    <citation type="submission" date="2021-01" db="EMBL/GenBank/DDBJ databases">
        <authorList>
            <person name="Schikora-Tamarit M.A."/>
        </authorList>
    </citation>
    <scope>NUCLEOTIDE SEQUENCE</scope>
    <source>
        <strain evidence="1">CBS2887</strain>
    </source>
</reference>
<protein>
    <submittedName>
        <fullName evidence="1">Uncharacterized protein</fullName>
    </submittedName>
</protein>
<accession>A0A9P8Q0B6</accession>
<evidence type="ECO:0000313" key="1">
    <source>
        <dbReference type="EMBL" id="KAH3680875.1"/>
    </source>
</evidence>
<keyword evidence="2" id="KW-1185">Reference proteome</keyword>
<proteinExistence type="predicted"/>
<dbReference type="Proteomes" id="UP000774326">
    <property type="component" value="Unassembled WGS sequence"/>
</dbReference>
<comment type="caution">
    <text evidence="1">The sequence shown here is derived from an EMBL/GenBank/DDBJ whole genome shotgun (WGS) entry which is preliminary data.</text>
</comment>
<reference evidence="1" key="1">
    <citation type="journal article" date="2021" name="Open Biol.">
        <title>Shared evolutionary footprints suggest mitochondrial oxidative damage underlies multiple complex I losses in fungi.</title>
        <authorList>
            <person name="Schikora-Tamarit M.A."/>
            <person name="Marcet-Houben M."/>
            <person name="Nosek J."/>
            <person name="Gabaldon T."/>
        </authorList>
    </citation>
    <scope>NUCLEOTIDE SEQUENCE</scope>
    <source>
        <strain evidence="1">CBS2887</strain>
    </source>
</reference>
<sequence>MVEIFAPGEQFHLILSSSSNIRRLIRVLRVEDCLLQRVIGQQVPQILEQQLIHKRSAAQPNQCLQDIELYALDNLVSVKNMDDPICSDDIGNRGPNCGIDADQTAAAADLHLKPVHVLHCKLSDTSDVPW</sequence>
<dbReference type="AlphaFoldDB" id="A0A9P8Q0B6"/>
<gene>
    <name evidence="1" type="ORF">WICPIJ_008088</name>
</gene>